<feature type="transmembrane region" description="Helical" evidence="7">
    <location>
        <begin position="352"/>
        <end position="372"/>
    </location>
</feature>
<evidence type="ECO:0000256" key="4">
    <source>
        <dbReference type="ARBA" id="ARBA00022989"/>
    </source>
</evidence>
<gene>
    <name evidence="8" type="ORF">C7I84_25355</name>
</gene>
<dbReference type="InterPro" id="IPR001851">
    <property type="entry name" value="ABC_transp_permease"/>
</dbReference>
<dbReference type="GO" id="GO:0005886">
    <property type="term" value="C:plasma membrane"/>
    <property type="evidence" value="ECO:0007669"/>
    <property type="project" value="UniProtKB-SubCell"/>
</dbReference>
<protein>
    <submittedName>
        <fullName evidence="8">ABC transporter permease</fullName>
    </submittedName>
</protein>
<proteinExistence type="predicted"/>
<feature type="transmembrane region" description="Helical" evidence="7">
    <location>
        <begin position="146"/>
        <end position="166"/>
    </location>
</feature>
<evidence type="ECO:0000256" key="1">
    <source>
        <dbReference type="ARBA" id="ARBA00004651"/>
    </source>
</evidence>
<evidence type="ECO:0000313" key="9">
    <source>
        <dbReference type="Proteomes" id="UP000241229"/>
    </source>
</evidence>
<keyword evidence="5 7" id="KW-0472">Membrane</keyword>
<feature type="region of interest" description="Disordered" evidence="6">
    <location>
        <begin position="1"/>
        <end position="36"/>
    </location>
</feature>
<evidence type="ECO:0000256" key="6">
    <source>
        <dbReference type="SAM" id="MobiDB-lite"/>
    </source>
</evidence>
<evidence type="ECO:0000256" key="5">
    <source>
        <dbReference type="ARBA" id="ARBA00023136"/>
    </source>
</evidence>
<feature type="transmembrane region" description="Helical" evidence="7">
    <location>
        <begin position="90"/>
        <end position="110"/>
    </location>
</feature>
<dbReference type="GO" id="GO:0022857">
    <property type="term" value="F:transmembrane transporter activity"/>
    <property type="evidence" value="ECO:0007669"/>
    <property type="project" value="InterPro"/>
</dbReference>
<feature type="transmembrane region" description="Helical" evidence="7">
    <location>
        <begin position="230"/>
        <end position="248"/>
    </location>
</feature>
<accession>A0A2P7RTS2</accession>
<feature type="transmembrane region" description="Helical" evidence="7">
    <location>
        <begin position="276"/>
        <end position="296"/>
    </location>
</feature>
<feature type="transmembrane region" description="Helical" evidence="7">
    <location>
        <begin position="178"/>
        <end position="197"/>
    </location>
</feature>
<evidence type="ECO:0000313" key="8">
    <source>
        <dbReference type="EMBL" id="PSJ53617.1"/>
    </source>
</evidence>
<comment type="subcellular location">
    <subcellularLocation>
        <location evidence="1">Cell membrane</location>
        <topology evidence="1">Multi-pass membrane protein</topology>
    </subcellularLocation>
</comment>
<name>A0A2P7RTS2_9HYPH</name>
<dbReference type="AlphaFoldDB" id="A0A2P7RTS2"/>
<keyword evidence="2" id="KW-1003">Cell membrane</keyword>
<sequence length="379" mass="38626">MAQYPRPRPARSGQLEAGGDRPSRPHGLAAGTGPLSVTGRTTDGVATELARILLGAAVLAAVVAALVWLAGANPLAALRALVHGAFGERYLLAETLVTAVPLAIVGLGVMPALRTGVFTIGSQGQLIAGAALSTAFVFSVPADEPVVLLTVGFMGGVLGGMLYALLPGLLRAYVQVNEILSTLLLNYIAGFALIWLLKGPLAAAAQTATPRSAPLPETSLVPSLLEGTRLHWGAAFVVLLAAGLMVWMRTRSGLLYRVFASNEGLAARLGLSRPRAVVTSFLFAGATAGLAGWLQVAGVAHTLYPSVDGGLGFGGILVAVLGGLRPLGIVLASLMFAALTTGAQGMQMGTSVPAAIAVVTQGLVLLIVAIGLQRKKRTA</sequence>
<dbReference type="Pfam" id="PF02653">
    <property type="entry name" value="BPD_transp_2"/>
    <property type="match status" value="1"/>
</dbReference>
<evidence type="ECO:0000256" key="3">
    <source>
        <dbReference type="ARBA" id="ARBA00022692"/>
    </source>
</evidence>
<dbReference type="PANTHER" id="PTHR47089">
    <property type="entry name" value="ABC TRANSPORTER, PERMEASE PROTEIN"/>
    <property type="match status" value="1"/>
</dbReference>
<keyword evidence="3 7" id="KW-0812">Transmembrane</keyword>
<dbReference type="PANTHER" id="PTHR47089:SF1">
    <property type="entry name" value="GUANOSINE ABC TRANSPORTER PERMEASE PROTEIN NUPP"/>
    <property type="match status" value="1"/>
</dbReference>
<dbReference type="Proteomes" id="UP000241229">
    <property type="component" value="Unassembled WGS sequence"/>
</dbReference>
<organism evidence="8 9">
    <name type="scientific">Kumtagia ephedrae</name>
    <dbReference type="NCBI Taxonomy" id="2116701"/>
    <lineage>
        <taxon>Bacteria</taxon>
        <taxon>Pseudomonadati</taxon>
        <taxon>Pseudomonadota</taxon>
        <taxon>Alphaproteobacteria</taxon>
        <taxon>Hyphomicrobiales</taxon>
        <taxon>Phyllobacteriaceae</taxon>
        <taxon>Kumtagia</taxon>
    </lineage>
</organism>
<evidence type="ECO:0000256" key="2">
    <source>
        <dbReference type="ARBA" id="ARBA00022475"/>
    </source>
</evidence>
<feature type="transmembrane region" description="Helical" evidence="7">
    <location>
        <begin position="49"/>
        <end position="70"/>
    </location>
</feature>
<dbReference type="EMBL" id="PXYK01000033">
    <property type="protein sequence ID" value="PSJ53617.1"/>
    <property type="molecule type" value="Genomic_DNA"/>
</dbReference>
<evidence type="ECO:0000256" key="7">
    <source>
        <dbReference type="SAM" id="Phobius"/>
    </source>
</evidence>
<dbReference type="CDD" id="cd06580">
    <property type="entry name" value="TM_PBP1_transp_TpRbsC_like"/>
    <property type="match status" value="1"/>
</dbReference>
<reference evidence="8 9" key="1">
    <citation type="submission" date="2018-03" db="EMBL/GenBank/DDBJ databases">
        <title>The draft genome of Mesorhizobium sp. 6GN-30.</title>
        <authorList>
            <person name="Liu L."/>
            <person name="Li L."/>
            <person name="Wang T."/>
            <person name="Zhang X."/>
            <person name="Liang L."/>
        </authorList>
    </citation>
    <scope>NUCLEOTIDE SEQUENCE [LARGE SCALE GENOMIC DNA]</scope>
    <source>
        <strain evidence="8 9">6GN30</strain>
    </source>
</reference>
<feature type="transmembrane region" description="Helical" evidence="7">
    <location>
        <begin position="117"/>
        <end position="140"/>
    </location>
</feature>
<comment type="caution">
    <text evidence="8">The sequence shown here is derived from an EMBL/GenBank/DDBJ whole genome shotgun (WGS) entry which is preliminary data.</text>
</comment>
<keyword evidence="9" id="KW-1185">Reference proteome</keyword>
<keyword evidence="4 7" id="KW-1133">Transmembrane helix</keyword>